<protein>
    <recommendedName>
        <fullName evidence="3">RNA-binding protein</fullName>
    </recommendedName>
</protein>
<evidence type="ECO:0008006" key="3">
    <source>
        <dbReference type="Google" id="ProtNLM"/>
    </source>
</evidence>
<organism evidence="1 2">
    <name type="scientific">Bifidobacterium xylocopae</name>
    <dbReference type="NCBI Taxonomy" id="2493119"/>
    <lineage>
        <taxon>Bacteria</taxon>
        <taxon>Bacillati</taxon>
        <taxon>Actinomycetota</taxon>
        <taxon>Actinomycetes</taxon>
        <taxon>Bifidobacteriales</taxon>
        <taxon>Bifidobacteriaceae</taxon>
        <taxon>Bifidobacterium</taxon>
    </lineage>
</organism>
<comment type="caution">
    <text evidence="1">The sequence shown here is derived from an EMBL/GenBank/DDBJ whole genome shotgun (WGS) entry which is preliminary data.</text>
</comment>
<dbReference type="Pfam" id="PF05258">
    <property type="entry name" value="DciA"/>
    <property type="match status" value="1"/>
</dbReference>
<sequence>MKRPVDQSLGLDPRKLPAQVFQRFVRRSLDRKSRRRKSESAWEAFGKPGRDPLALASTVESMADHDGWVPHLKVAQLRDHWDQVVGPAIAAHSRVGSYRQGRLVIQASTPVWATQLNYLIPQLKTTVAQRLRMPVTEVVVAGPGSSRPGPWVRSRKRSR</sequence>
<dbReference type="AlphaFoldDB" id="A0A366KD63"/>
<evidence type="ECO:0000313" key="2">
    <source>
        <dbReference type="Proteomes" id="UP000252345"/>
    </source>
</evidence>
<dbReference type="Proteomes" id="UP000252345">
    <property type="component" value="Unassembled WGS sequence"/>
</dbReference>
<reference evidence="1 2" key="1">
    <citation type="submission" date="2017-10" db="EMBL/GenBank/DDBJ databases">
        <title>Bifidobacterium xylocopum sp. nov. and Bifidobacterium aemilianum sp. nov., from the carpenter bee (Xylocopa violacea) digestive tract.</title>
        <authorList>
            <person name="Alberoni D."/>
            <person name="Baffoni L."/>
            <person name="Di Gioia D."/>
            <person name="Gaggia F."/>
            <person name="Biavati B."/>
        </authorList>
    </citation>
    <scope>NUCLEOTIDE SEQUENCE [LARGE SCALE GENOMIC DNA]</scope>
    <source>
        <strain evidence="1 2">XV2</strain>
    </source>
</reference>
<evidence type="ECO:0000313" key="1">
    <source>
        <dbReference type="EMBL" id="RBP99660.1"/>
    </source>
</evidence>
<gene>
    <name evidence="1" type="ORF">CRD59_02730</name>
</gene>
<dbReference type="OrthoDB" id="5516926at2"/>
<dbReference type="EMBL" id="PDCH01000003">
    <property type="protein sequence ID" value="RBP99660.1"/>
    <property type="molecule type" value="Genomic_DNA"/>
</dbReference>
<keyword evidence="2" id="KW-1185">Reference proteome</keyword>
<accession>A0A366KD63</accession>
<dbReference type="RefSeq" id="WP_113853063.1">
    <property type="nucleotide sequence ID" value="NZ_PDCH01000003.1"/>
</dbReference>
<proteinExistence type="predicted"/>
<dbReference type="PANTHER" id="PTHR36456:SF1">
    <property type="entry name" value="UPF0232 PROTEIN SCO3875"/>
    <property type="match status" value="1"/>
</dbReference>
<name>A0A366KD63_9BIFI</name>
<dbReference type="PANTHER" id="PTHR36456">
    <property type="entry name" value="UPF0232 PROTEIN SCO3875"/>
    <property type="match status" value="1"/>
</dbReference>
<dbReference type="InterPro" id="IPR007922">
    <property type="entry name" value="DciA-like"/>
</dbReference>